<accession>A0A2U1IZ71</accession>
<gene>
    <name evidence="4" type="ORF">BB558_002504</name>
    <name evidence="3" type="ORF">BB558_005932</name>
</gene>
<keyword evidence="1" id="KW-0175">Coiled coil</keyword>
<dbReference type="PANTHER" id="PTHR31027:SF2">
    <property type="entry name" value="LEBERCILIN DOMAIN-CONTAINING PROTEIN"/>
    <property type="match status" value="1"/>
</dbReference>
<dbReference type="GO" id="GO:0005783">
    <property type="term" value="C:endoplasmic reticulum"/>
    <property type="evidence" value="ECO:0007669"/>
    <property type="project" value="TreeGrafter"/>
</dbReference>
<dbReference type="InterPro" id="IPR039604">
    <property type="entry name" value="Bfr1"/>
</dbReference>
<evidence type="ECO:0000313" key="3">
    <source>
        <dbReference type="EMBL" id="PVZ98073.1"/>
    </source>
</evidence>
<keyword evidence="5" id="KW-1185">Reference proteome</keyword>
<evidence type="ECO:0000313" key="5">
    <source>
        <dbReference type="Proteomes" id="UP000245591"/>
    </source>
</evidence>
<dbReference type="EMBL" id="MBFU01000178">
    <property type="protein sequence ID" value="PWA01401.1"/>
    <property type="molecule type" value="Genomic_DNA"/>
</dbReference>
<reference evidence="3 5" key="1">
    <citation type="journal article" date="2018" name="MBio">
        <title>Comparative Genomics Reveals the Core Gene Toolbox for the Fungus-Insect Symbiosis.</title>
        <authorList>
            <person name="Wang Y."/>
            <person name="Stata M."/>
            <person name="Wang W."/>
            <person name="Stajich J.E."/>
            <person name="White M.M."/>
            <person name="Moncalvo J.M."/>
        </authorList>
    </citation>
    <scope>NUCLEOTIDE SEQUENCE [LARGE SCALE GENOMIC DNA]</scope>
    <source>
        <strain evidence="3 5">AUS-126-30</strain>
    </source>
</reference>
<feature type="coiled-coil region" evidence="1">
    <location>
        <begin position="157"/>
        <end position="283"/>
    </location>
</feature>
<comment type="caution">
    <text evidence="3">The sequence shown here is derived from an EMBL/GenBank/DDBJ whole genome shotgun (WGS) entry which is preliminary data.</text>
</comment>
<dbReference type="PANTHER" id="PTHR31027">
    <property type="entry name" value="NUCLEAR SEGREGATION PROTEIN BFR1"/>
    <property type="match status" value="1"/>
</dbReference>
<dbReference type="AlphaFoldDB" id="A0A2U1IZ71"/>
<dbReference type="GO" id="GO:0042175">
    <property type="term" value="C:nuclear outer membrane-endoplasmic reticulum membrane network"/>
    <property type="evidence" value="ECO:0007669"/>
    <property type="project" value="TreeGrafter"/>
</dbReference>
<dbReference type="EMBL" id="MBFU01000589">
    <property type="protein sequence ID" value="PVZ98073.1"/>
    <property type="molecule type" value="Genomic_DNA"/>
</dbReference>
<evidence type="ECO:0008006" key="6">
    <source>
        <dbReference type="Google" id="ProtNLM"/>
    </source>
</evidence>
<evidence type="ECO:0000256" key="2">
    <source>
        <dbReference type="SAM" id="MobiDB-lite"/>
    </source>
</evidence>
<organism evidence="3 5">
    <name type="scientific">Smittium angustum</name>
    <dbReference type="NCBI Taxonomy" id="133377"/>
    <lineage>
        <taxon>Eukaryota</taxon>
        <taxon>Fungi</taxon>
        <taxon>Fungi incertae sedis</taxon>
        <taxon>Zoopagomycota</taxon>
        <taxon>Kickxellomycotina</taxon>
        <taxon>Harpellomycetes</taxon>
        <taxon>Harpellales</taxon>
        <taxon>Legeriomycetaceae</taxon>
        <taxon>Smittium</taxon>
    </lineage>
</organism>
<feature type="compositionally biased region" description="Polar residues" evidence="2">
    <location>
        <begin position="325"/>
        <end position="342"/>
    </location>
</feature>
<proteinExistence type="predicted"/>
<name>A0A2U1IZ71_SMIAN</name>
<feature type="region of interest" description="Disordered" evidence="2">
    <location>
        <begin position="316"/>
        <end position="386"/>
    </location>
</feature>
<evidence type="ECO:0000313" key="4">
    <source>
        <dbReference type="EMBL" id="PWA01401.1"/>
    </source>
</evidence>
<dbReference type="Proteomes" id="UP000245591">
    <property type="component" value="Unassembled WGS sequence"/>
</dbReference>
<protein>
    <recommendedName>
        <fullName evidence="6">Nuclear segregation protein Bfr1</fullName>
    </recommendedName>
</protein>
<dbReference type="GO" id="GO:1990904">
    <property type="term" value="C:ribonucleoprotein complex"/>
    <property type="evidence" value="ECO:0007669"/>
    <property type="project" value="TreeGrafter"/>
</dbReference>
<feature type="coiled-coil region" evidence="1">
    <location>
        <begin position="18"/>
        <end position="45"/>
    </location>
</feature>
<evidence type="ECO:0000256" key="1">
    <source>
        <dbReference type="SAM" id="Coils"/>
    </source>
</evidence>
<dbReference type="GO" id="GO:0008298">
    <property type="term" value="P:intracellular mRNA localization"/>
    <property type="evidence" value="ECO:0007669"/>
    <property type="project" value="TreeGrafter"/>
</dbReference>
<dbReference type="GO" id="GO:0003729">
    <property type="term" value="F:mRNA binding"/>
    <property type="evidence" value="ECO:0007669"/>
    <property type="project" value="TreeGrafter"/>
</dbReference>
<sequence>MSTEANPTRKARVAKPDQAIHKANIERIEAEINTIRKKQEELMAKINSGKNKNGNNDPKSALLERLKVIKAEQAELKSSRKKVFDQQDQCKADISKLTTEIKTFQAKQKFHKISDIDNQISSYDAQIERGMLKLVDEKRLLNEISALRRSRKVVEAIEAKQNEINAKRAELDQINSQLSGTNAKALSDEYNEIQKKLDELKEQQSGARSILDDLYTQRNELKEKIDSLYEQKRTAITENREKSNEYYLWQQEDRKIRAEQDKIRREAEARDRLLERAKEEREMADIPAFQEEINNCNNLISYLQVNILHVSAEPTKTDGEKKENGINTTSNKIRMPDTNTNVPEGKVLLKKQDREEDYFAGSGSTKNKKKSNKSSAHKASQQKQGLRLPLAVLERFNELKIDPPMNAAQVAETVKVITERRESYLKDQESATNKNRIKAEEKIAKLMAEASIAE</sequence>
<feature type="compositionally biased region" description="Basic residues" evidence="2">
    <location>
        <begin position="366"/>
        <end position="376"/>
    </location>
</feature>